<proteinExistence type="predicted"/>
<evidence type="ECO:0000313" key="2">
    <source>
        <dbReference type="Proteomes" id="UP000288805"/>
    </source>
</evidence>
<gene>
    <name evidence="1" type="ORF">CK203_036287</name>
</gene>
<name>A0A438HSV0_VITVI</name>
<accession>A0A438HSV0</accession>
<reference evidence="1 2" key="1">
    <citation type="journal article" date="2018" name="PLoS Genet.">
        <title>Population sequencing reveals clonal diversity and ancestral inbreeding in the grapevine cultivar Chardonnay.</title>
        <authorList>
            <person name="Roach M.J."/>
            <person name="Johnson D.L."/>
            <person name="Bohlmann J."/>
            <person name="van Vuuren H.J."/>
            <person name="Jones S.J."/>
            <person name="Pretorius I.S."/>
            <person name="Schmidt S.A."/>
            <person name="Borneman A.R."/>
        </authorList>
    </citation>
    <scope>NUCLEOTIDE SEQUENCE [LARGE SCALE GENOMIC DNA]</scope>
    <source>
        <strain evidence="2">cv. Chardonnay</strain>
        <tissue evidence="1">Leaf</tissue>
    </source>
</reference>
<comment type="caution">
    <text evidence="1">The sequence shown here is derived from an EMBL/GenBank/DDBJ whole genome shotgun (WGS) entry which is preliminary data.</text>
</comment>
<dbReference type="EMBL" id="QGNW01000183">
    <property type="protein sequence ID" value="RVW87542.1"/>
    <property type="molecule type" value="Genomic_DNA"/>
</dbReference>
<dbReference type="AlphaFoldDB" id="A0A438HSV0"/>
<organism evidence="1 2">
    <name type="scientific">Vitis vinifera</name>
    <name type="common">Grape</name>
    <dbReference type="NCBI Taxonomy" id="29760"/>
    <lineage>
        <taxon>Eukaryota</taxon>
        <taxon>Viridiplantae</taxon>
        <taxon>Streptophyta</taxon>
        <taxon>Embryophyta</taxon>
        <taxon>Tracheophyta</taxon>
        <taxon>Spermatophyta</taxon>
        <taxon>Magnoliopsida</taxon>
        <taxon>eudicotyledons</taxon>
        <taxon>Gunneridae</taxon>
        <taxon>Pentapetalae</taxon>
        <taxon>rosids</taxon>
        <taxon>Vitales</taxon>
        <taxon>Vitaceae</taxon>
        <taxon>Viteae</taxon>
        <taxon>Vitis</taxon>
    </lineage>
</organism>
<evidence type="ECO:0000313" key="1">
    <source>
        <dbReference type="EMBL" id="RVW87542.1"/>
    </source>
</evidence>
<dbReference type="Proteomes" id="UP000288805">
    <property type="component" value="Unassembled WGS sequence"/>
</dbReference>
<sequence>MGPFFRVKLHALEAKDASKLSEEVEKSCMEELDNSETERKETISSYVEEALICRFCSHFSTSVTPNNLQSQAESSSLSLFLWEYSGYKLPFPTERLPTQVWRQEV</sequence>
<protein>
    <submittedName>
        <fullName evidence="1">Uncharacterized protein</fullName>
    </submittedName>
</protein>